<gene>
    <name evidence="1" type="ORF">BaRGS_00016559</name>
</gene>
<name>A0ABD0KYN4_9CAEN</name>
<evidence type="ECO:0000313" key="1">
    <source>
        <dbReference type="EMBL" id="KAK7492262.1"/>
    </source>
</evidence>
<evidence type="ECO:0000313" key="2">
    <source>
        <dbReference type="Proteomes" id="UP001519460"/>
    </source>
</evidence>
<protein>
    <submittedName>
        <fullName evidence="1">Uncharacterized protein</fullName>
    </submittedName>
</protein>
<sequence length="76" mass="8606">MQMFSAQISCSGTDYHEKGAQKQRGQAGVADGSSELQKAVSLVSQREYYPYLNTTGDRRCWKRRGSTRRPCDCVRL</sequence>
<dbReference type="EMBL" id="JACVVK020000105">
    <property type="protein sequence ID" value="KAK7492262.1"/>
    <property type="molecule type" value="Genomic_DNA"/>
</dbReference>
<keyword evidence="2" id="KW-1185">Reference proteome</keyword>
<reference evidence="1 2" key="1">
    <citation type="journal article" date="2023" name="Sci. Data">
        <title>Genome assembly of the Korean intertidal mud-creeper Batillaria attramentaria.</title>
        <authorList>
            <person name="Patra A.K."/>
            <person name="Ho P.T."/>
            <person name="Jun S."/>
            <person name="Lee S.J."/>
            <person name="Kim Y."/>
            <person name="Won Y.J."/>
        </authorList>
    </citation>
    <scope>NUCLEOTIDE SEQUENCE [LARGE SCALE GENOMIC DNA]</scope>
    <source>
        <strain evidence="1">Wonlab-2016</strain>
    </source>
</reference>
<comment type="caution">
    <text evidence="1">The sequence shown here is derived from an EMBL/GenBank/DDBJ whole genome shotgun (WGS) entry which is preliminary data.</text>
</comment>
<accession>A0ABD0KYN4</accession>
<proteinExistence type="predicted"/>
<dbReference type="Proteomes" id="UP001519460">
    <property type="component" value="Unassembled WGS sequence"/>
</dbReference>
<dbReference type="AlphaFoldDB" id="A0ABD0KYN4"/>
<organism evidence="1 2">
    <name type="scientific">Batillaria attramentaria</name>
    <dbReference type="NCBI Taxonomy" id="370345"/>
    <lineage>
        <taxon>Eukaryota</taxon>
        <taxon>Metazoa</taxon>
        <taxon>Spiralia</taxon>
        <taxon>Lophotrochozoa</taxon>
        <taxon>Mollusca</taxon>
        <taxon>Gastropoda</taxon>
        <taxon>Caenogastropoda</taxon>
        <taxon>Sorbeoconcha</taxon>
        <taxon>Cerithioidea</taxon>
        <taxon>Batillariidae</taxon>
        <taxon>Batillaria</taxon>
    </lineage>
</organism>